<protein>
    <submittedName>
        <fullName evidence="1">Uncharacterized protein</fullName>
    </submittedName>
</protein>
<dbReference type="Proteomes" id="UP000682403">
    <property type="component" value="Unassembled WGS sequence"/>
</dbReference>
<sequence length="55" mass="6056">MNCVYCDGHGEVVCICLHAGQMERENFGQDCAKCHNHGYMVCHTCNGSGYLETGE</sequence>
<keyword evidence="2" id="KW-1185">Reference proteome</keyword>
<organism evidence="1 2">
    <name type="scientific">Metabacillus flavus</name>
    <dbReference type="NCBI Taxonomy" id="2823519"/>
    <lineage>
        <taxon>Bacteria</taxon>
        <taxon>Bacillati</taxon>
        <taxon>Bacillota</taxon>
        <taxon>Bacilli</taxon>
        <taxon>Bacillales</taxon>
        <taxon>Bacillaceae</taxon>
        <taxon>Metabacillus</taxon>
    </lineage>
</organism>
<accession>A0ABS5LAT9</accession>
<dbReference type="SUPFAM" id="SSF57938">
    <property type="entry name" value="DnaJ/Hsp40 cysteine-rich domain"/>
    <property type="match status" value="1"/>
</dbReference>
<dbReference type="InterPro" id="IPR036410">
    <property type="entry name" value="HSP_DnaJ_Cys-rich_dom_sf"/>
</dbReference>
<evidence type="ECO:0000313" key="1">
    <source>
        <dbReference type="EMBL" id="MBS2967837.1"/>
    </source>
</evidence>
<evidence type="ECO:0000313" key="2">
    <source>
        <dbReference type="Proteomes" id="UP000682403"/>
    </source>
</evidence>
<proteinExistence type="predicted"/>
<name>A0ABS5LAT9_9BACI</name>
<gene>
    <name evidence="1" type="ORF">J9317_03490</name>
</gene>
<dbReference type="EMBL" id="JAGVRK010000001">
    <property type="protein sequence ID" value="MBS2967837.1"/>
    <property type="molecule type" value="Genomic_DNA"/>
</dbReference>
<reference evidence="1 2" key="1">
    <citation type="submission" date="2021-04" db="EMBL/GenBank/DDBJ databases">
        <title>Metabacillus sp. strain KIGAM252 whole genome sequence.</title>
        <authorList>
            <person name="Seo M.-J."/>
            <person name="Cho E.-S."/>
            <person name="Hwang C.Y."/>
            <person name="Yoon D.J."/>
        </authorList>
    </citation>
    <scope>NUCLEOTIDE SEQUENCE [LARGE SCALE GENOMIC DNA]</scope>
    <source>
        <strain evidence="1 2">KIGAM252</strain>
    </source>
</reference>
<comment type="caution">
    <text evidence="1">The sequence shown here is derived from an EMBL/GenBank/DDBJ whole genome shotgun (WGS) entry which is preliminary data.</text>
</comment>
<dbReference type="RefSeq" id="WP_211556499.1">
    <property type="nucleotide sequence ID" value="NZ_JAGVRK010000001.1"/>
</dbReference>